<dbReference type="Proteomes" id="UP000193642">
    <property type="component" value="Unassembled WGS sequence"/>
</dbReference>
<feature type="transmembrane region" description="Helical" evidence="13">
    <location>
        <begin position="136"/>
        <end position="151"/>
    </location>
</feature>
<evidence type="ECO:0000256" key="5">
    <source>
        <dbReference type="ARBA" id="ARBA00022502"/>
    </source>
</evidence>
<keyword evidence="9 13" id="KW-0256">Endoplasmic reticulum</keyword>
<evidence type="ECO:0000256" key="11">
    <source>
        <dbReference type="ARBA" id="ARBA00023136"/>
    </source>
</evidence>
<evidence type="ECO:0000256" key="14">
    <source>
        <dbReference type="SAM" id="MobiDB-lite"/>
    </source>
</evidence>
<feature type="region of interest" description="Disordered" evidence="14">
    <location>
        <begin position="190"/>
        <end position="224"/>
    </location>
</feature>
<evidence type="ECO:0000256" key="1">
    <source>
        <dbReference type="ARBA" id="ARBA00004477"/>
    </source>
</evidence>
<evidence type="ECO:0000256" key="3">
    <source>
        <dbReference type="ARBA" id="ARBA00011071"/>
    </source>
</evidence>
<keyword evidence="8 13" id="KW-0812">Transmembrane</keyword>
<gene>
    <name evidence="16" type="ORF">BCR33DRAFT_719473</name>
</gene>
<feature type="compositionally biased region" description="Basic residues" evidence="14">
    <location>
        <begin position="197"/>
        <end position="219"/>
    </location>
</feature>
<dbReference type="UniPathway" id="UPA00196"/>
<feature type="transmembrane region" description="Helical" evidence="13">
    <location>
        <begin position="338"/>
        <end position="363"/>
    </location>
</feature>
<evidence type="ECO:0000256" key="13">
    <source>
        <dbReference type="RuleBase" id="RU365064"/>
    </source>
</evidence>
<keyword evidence="5 13" id="KW-0337">GPI-anchor biosynthesis</keyword>
<evidence type="ECO:0000256" key="6">
    <source>
        <dbReference type="ARBA" id="ARBA00022676"/>
    </source>
</evidence>
<dbReference type="GO" id="GO:0031505">
    <property type="term" value="P:fungal-type cell wall organization"/>
    <property type="evidence" value="ECO:0007669"/>
    <property type="project" value="EnsemblFungi"/>
</dbReference>
<evidence type="ECO:0000313" key="16">
    <source>
        <dbReference type="EMBL" id="ORY40515.1"/>
    </source>
</evidence>
<feature type="transmembrane region" description="Helical" evidence="13">
    <location>
        <begin position="67"/>
        <end position="90"/>
    </location>
</feature>
<evidence type="ECO:0000256" key="8">
    <source>
        <dbReference type="ARBA" id="ARBA00022692"/>
    </source>
</evidence>
<dbReference type="PANTHER" id="PTHR12886:SF0">
    <property type="entry name" value="GPI MANNOSYLTRANSFERASE 1"/>
    <property type="match status" value="1"/>
</dbReference>
<name>A0A1Y2C2H4_9FUNG</name>
<dbReference type="GO" id="GO:0006506">
    <property type="term" value="P:GPI anchor biosynthetic process"/>
    <property type="evidence" value="ECO:0007669"/>
    <property type="project" value="UniProtKB-UniPathway"/>
</dbReference>
<dbReference type="PANTHER" id="PTHR12886">
    <property type="entry name" value="PIG-M MANNOSYLTRANSFERASE"/>
    <property type="match status" value="1"/>
</dbReference>
<dbReference type="GO" id="GO:0005789">
    <property type="term" value="C:endoplasmic reticulum membrane"/>
    <property type="evidence" value="ECO:0007669"/>
    <property type="project" value="UniProtKB-SubCell"/>
</dbReference>
<feature type="transmembrane region" description="Helical" evidence="13">
    <location>
        <begin position="307"/>
        <end position="326"/>
    </location>
</feature>
<keyword evidence="11 13" id="KW-0472">Membrane</keyword>
<dbReference type="STRING" id="329046.A0A1Y2C2H4"/>
<dbReference type="GO" id="GO:0180041">
    <property type="term" value="F:dol-P-Man:GlcN-acyl-PI alpha-1,4-mannosyltransferase activity"/>
    <property type="evidence" value="ECO:0007669"/>
    <property type="project" value="EnsemblFungi"/>
</dbReference>
<dbReference type="InterPro" id="IPR007704">
    <property type="entry name" value="PIG-M"/>
</dbReference>
<evidence type="ECO:0000256" key="12">
    <source>
        <dbReference type="ARBA" id="ARBA00025399"/>
    </source>
</evidence>
<keyword evidence="17" id="KW-1185">Reference proteome</keyword>
<comment type="caution">
    <text evidence="16">The sequence shown here is derived from an EMBL/GenBank/DDBJ whole genome shotgun (WGS) entry which is preliminary data.</text>
</comment>
<dbReference type="EMBL" id="MCGO01000035">
    <property type="protein sequence ID" value="ORY40515.1"/>
    <property type="molecule type" value="Genomic_DNA"/>
</dbReference>
<evidence type="ECO:0000256" key="7">
    <source>
        <dbReference type="ARBA" id="ARBA00022679"/>
    </source>
</evidence>
<dbReference type="GO" id="GO:1990529">
    <property type="term" value="C:glycosylphosphatidylinositol-mannosyltransferase I complex"/>
    <property type="evidence" value="ECO:0007669"/>
    <property type="project" value="EnsemblFungi"/>
</dbReference>
<dbReference type="Pfam" id="PF05007">
    <property type="entry name" value="Mannosyl_trans"/>
    <property type="match status" value="1"/>
</dbReference>
<dbReference type="OrthoDB" id="1741594at2759"/>
<feature type="transmembrane region" description="Helical" evidence="13">
    <location>
        <begin position="405"/>
        <end position="422"/>
    </location>
</feature>
<evidence type="ECO:0000256" key="2">
    <source>
        <dbReference type="ARBA" id="ARBA00004687"/>
    </source>
</evidence>
<protein>
    <recommendedName>
        <fullName evidence="4 13">GPI mannosyltransferase 1</fullName>
        <ecNumber evidence="13">2.4.1.-</ecNumber>
    </recommendedName>
    <alternativeName>
        <fullName evidence="13">GPI mannosyltransferase I</fullName>
    </alternativeName>
</protein>
<accession>A0A1Y2C2H4</accession>
<evidence type="ECO:0000256" key="10">
    <source>
        <dbReference type="ARBA" id="ARBA00022989"/>
    </source>
</evidence>
<proteinExistence type="inferred from homology"/>
<organism evidence="16 17">
    <name type="scientific">Rhizoclosmatium globosum</name>
    <dbReference type="NCBI Taxonomy" id="329046"/>
    <lineage>
        <taxon>Eukaryota</taxon>
        <taxon>Fungi</taxon>
        <taxon>Fungi incertae sedis</taxon>
        <taxon>Chytridiomycota</taxon>
        <taxon>Chytridiomycota incertae sedis</taxon>
        <taxon>Chytridiomycetes</taxon>
        <taxon>Chytridiales</taxon>
        <taxon>Chytriomycetaceae</taxon>
        <taxon>Rhizoclosmatium</taxon>
    </lineage>
</organism>
<sequence>MQQLTPTTGVSLAIALRLALLAWSHVQDQTMAVKYTDIDYSVFTDAAALVASGGSPYDRATYRYTPLLAWLLSVVNGKLLFCVSDLVAGLCIHGINRLSLLEHGKKLSNTLYNFNLELALWALNPFVAVISTRGNAESIIAALVLLCIYLLKTKQTILAALAFGLAVHLKVYAIIYALPLWLFIDCKPQTQPPKPSTRSKSRSRSSSRARSKSVSRKVSPKKEIPPSTTLLSLFTSFFTPSRFLFGAISGSLFLALTYLFYTIYGHPFLEHTYLYHITRQDHRHNFSPYFYHLYLTSTTTPSKLSGLLAFLPQLGVSSFVGAVAAARGDIVFAVFAQTWIFVMLNKVITSQYFMWYLCFLPIVLQRTRIQWQKGLGLVVLWVIGQAVWLLNAYRLEHLGENTFRRLHFAGLLFLAINTFVLVEMTKGHELEGEMNHSEVKKKK</sequence>
<dbReference type="AlphaFoldDB" id="A0A1Y2C2H4"/>
<keyword evidence="6 13" id="KW-0328">Glycosyltransferase</keyword>
<feature type="transmembrane region" description="Helical" evidence="13">
    <location>
        <begin position="243"/>
        <end position="264"/>
    </location>
</feature>
<comment type="pathway">
    <text evidence="2 13">Glycolipid biosynthesis; glycosylphosphatidylinositol-anchor biosynthesis.</text>
</comment>
<keyword evidence="15" id="KW-0732">Signal</keyword>
<comment type="subcellular location">
    <subcellularLocation>
        <location evidence="1 13">Endoplasmic reticulum membrane</location>
        <topology evidence="1 13">Multi-pass membrane protein</topology>
    </subcellularLocation>
</comment>
<keyword evidence="10 13" id="KW-1133">Transmembrane helix</keyword>
<evidence type="ECO:0000256" key="4">
    <source>
        <dbReference type="ARBA" id="ARBA00013797"/>
    </source>
</evidence>
<evidence type="ECO:0000256" key="15">
    <source>
        <dbReference type="SAM" id="SignalP"/>
    </source>
</evidence>
<feature type="transmembrane region" description="Helical" evidence="13">
    <location>
        <begin position="158"/>
        <end position="184"/>
    </location>
</feature>
<keyword evidence="7 13" id="KW-0808">Transferase</keyword>
<evidence type="ECO:0000256" key="9">
    <source>
        <dbReference type="ARBA" id="ARBA00022824"/>
    </source>
</evidence>
<dbReference type="EC" id="2.4.1.-" evidence="13"/>
<comment type="similarity">
    <text evidence="3 13">Belongs to the PIGM family.</text>
</comment>
<feature type="chain" id="PRO_5011007772" description="GPI mannosyltransferase 1" evidence="15">
    <location>
        <begin position="29"/>
        <end position="443"/>
    </location>
</feature>
<feature type="signal peptide" evidence="15">
    <location>
        <begin position="1"/>
        <end position="28"/>
    </location>
</feature>
<reference evidence="16 17" key="1">
    <citation type="submission" date="2016-07" db="EMBL/GenBank/DDBJ databases">
        <title>Pervasive Adenine N6-methylation of Active Genes in Fungi.</title>
        <authorList>
            <consortium name="DOE Joint Genome Institute"/>
            <person name="Mondo S.J."/>
            <person name="Dannebaum R.O."/>
            <person name="Kuo R.C."/>
            <person name="Labutti K."/>
            <person name="Haridas S."/>
            <person name="Kuo A."/>
            <person name="Salamov A."/>
            <person name="Ahrendt S.R."/>
            <person name="Lipzen A."/>
            <person name="Sullivan W."/>
            <person name="Andreopoulos W.B."/>
            <person name="Clum A."/>
            <person name="Lindquist E."/>
            <person name="Daum C."/>
            <person name="Ramamoorthy G.K."/>
            <person name="Gryganskyi A."/>
            <person name="Culley D."/>
            <person name="Magnuson J.K."/>
            <person name="James T.Y."/>
            <person name="O'Malley M.A."/>
            <person name="Stajich J.E."/>
            <person name="Spatafora J.W."/>
            <person name="Visel A."/>
            <person name="Grigoriev I.V."/>
        </authorList>
    </citation>
    <scope>NUCLEOTIDE SEQUENCE [LARGE SCALE GENOMIC DNA]</scope>
    <source>
        <strain evidence="16 17">JEL800</strain>
    </source>
</reference>
<comment type="function">
    <text evidence="12 13">Mannosyltransferase involved in glycosylphosphatidylinositol-anchor biosynthesis. Transfers the first alpha-1,4-mannose to GlcN-acyl-PI during GPI precursor assembly. Required for cell wall integrity.</text>
</comment>
<feature type="transmembrane region" description="Helical" evidence="13">
    <location>
        <begin position="375"/>
        <end position="393"/>
    </location>
</feature>
<evidence type="ECO:0000313" key="17">
    <source>
        <dbReference type="Proteomes" id="UP000193642"/>
    </source>
</evidence>